<reference evidence="1 2" key="1">
    <citation type="journal article" date="2019" name="Sci. Rep.">
        <title>Orb-weaving spider Araneus ventricosus genome elucidates the spidroin gene catalogue.</title>
        <authorList>
            <person name="Kono N."/>
            <person name="Nakamura H."/>
            <person name="Ohtoshi R."/>
            <person name="Moran D.A.P."/>
            <person name="Shinohara A."/>
            <person name="Yoshida Y."/>
            <person name="Fujiwara M."/>
            <person name="Mori M."/>
            <person name="Tomita M."/>
            <person name="Arakawa K."/>
        </authorList>
    </citation>
    <scope>NUCLEOTIDE SEQUENCE [LARGE SCALE GENOMIC DNA]</scope>
</reference>
<dbReference type="PANTHER" id="PTHR33361:SF2">
    <property type="entry name" value="DUF885 DOMAIN-CONTAINING PROTEIN"/>
    <property type="match status" value="1"/>
</dbReference>
<protein>
    <submittedName>
        <fullName evidence="1">Uncharacterized protein</fullName>
    </submittedName>
</protein>
<keyword evidence="2" id="KW-1185">Reference proteome</keyword>
<name>A0A4Y2VWV3_ARAVE</name>
<dbReference type="OrthoDB" id="5959877at2759"/>
<proteinExistence type="predicted"/>
<dbReference type="EMBL" id="BGPR01053076">
    <property type="protein sequence ID" value="GBO29883.1"/>
    <property type="molecule type" value="Genomic_DNA"/>
</dbReference>
<sequence>MLNNSASSIGNIEREIDRYITWPGQACAYKYGELKIKEMRRRAEEIM</sequence>
<accession>A0A4Y2VWV3</accession>
<feature type="non-terminal residue" evidence="1">
    <location>
        <position position="47"/>
    </location>
</feature>
<comment type="caution">
    <text evidence="1">The sequence shown here is derived from an EMBL/GenBank/DDBJ whole genome shotgun (WGS) entry which is preliminary data.</text>
</comment>
<organism evidence="1 2">
    <name type="scientific">Araneus ventricosus</name>
    <name type="common">Orbweaver spider</name>
    <name type="synonym">Epeira ventricosa</name>
    <dbReference type="NCBI Taxonomy" id="182803"/>
    <lineage>
        <taxon>Eukaryota</taxon>
        <taxon>Metazoa</taxon>
        <taxon>Ecdysozoa</taxon>
        <taxon>Arthropoda</taxon>
        <taxon>Chelicerata</taxon>
        <taxon>Arachnida</taxon>
        <taxon>Araneae</taxon>
        <taxon>Araneomorphae</taxon>
        <taxon>Entelegynae</taxon>
        <taxon>Araneoidea</taxon>
        <taxon>Araneidae</taxon>
        <taxon>Araneus</taxon>
    </lineage>
</organism>
<dbReference type="Proteomes" id="UP000499080">
    <property type="component" value="Unassembled WGS sequence"/>
</dbReference>
<dbReference type="AlphaFoldDB" id="A0A4Y2VWV3"/>
<evidence type="ECO:0000313" key="1">
    <source>
        <dbReference type="EMBL" id="GBO29883.1"/>
    </source>
</evidence>
<dbReference type="PANTHER" id="PTHR33361">
    <property type="entry name" value="GLR0591 PROTEIN"/>
    <property type="match status" value="1"/>
</dbReference>
<dbReference type="Pfam" id="PF05960">
    <property type="entry name" value="DUF885"/>
    <property type="match status" value="1"/>
</dbReference>
<dbReference type="InterPro" id="IPR010281">
    <property type="entry name" value="DUF885"/>
</dbReference>
<evidence type="ECO:0000313" key="2">
    <source>
        <dbReference type="Proteomes" id="UP000499080"/>
    </source>
</evidence>
<gene>
    <name evidence="1" type="ORF">AVEN_137694_1</name>
</gene>